<evidence type="ECO:0000256" key="1">
    <source>
        <dbReference type="ARBA" id="ARBA00004123"/>
    </source>
</evidence>
<protein>
    <recommendedName>
        <fullName evidence="12">mRNA 3'-end-processing protein</fullName>
    </recommendedName>
</protein>
<evidence type="ECO:0000256" key="6">
    <source>
        <dbReference type="ARBA" id="ARBA00022771"/>
    </source>
</evidence>
<dbReference type="PROSITE" id="PS50103">
    <property type="entry name" value="ZF_C3H1"/>
    <property type="match status" value="5"/>
</dbReference>
<comment type="function">
    <text evidence="10 12">Component of the cleavage factor I (CF I) involved in pre-mRNA 3'-end processing.</text>
</comment>
<evidence type="ECO:0000256" key="9">
    <source>
        <dbReference type="ARBA" id="ARBA00023242"/>
    </source>
</evidence>
<reference evidence="15" key="2">
    <citation type="submission" date="2021-03" db="EMBL/GenBank/DDBJ databases">
        <authorList>
            <person name="Alouane T."/>
            <person name="Langin T."/>
            <person name="Bonhomme L."/>
        </authorList>
    </citation>
    <scope>NUCLEOTIDE SEQUENCE</scope>
    <source>
        <strain evidence="15">MDC_Fg202</strain>
    </source>
</reference>
<dbReference type="GO" id="GO:0008270">
    <property type="term" value="F:zinc ion binding"/>
    <property type="evidence" value="ECO:0007669"/>
    <property type="project" value="UniProtKB-KW"/>
</dbReference>
<keyword evidence="9 12" id="KW-0539">Nucleus</keyword>
<keyword evidence="4 11" id="KW-0479">Metal-binding</keyword>
<keyword evidence="8 12" id="KW-0694">RNA-binding</keyword>
<gene>
    <name evidence="16" type="ORF">FUG_LOCUS257940</name>
    <name evidence="15" type="ORF">MDCFG202_LOCUS328591</name>
</gene>
<feature type="domain" description="C3H1-type" evidence="14">
    <location>
        <begin position="299"/>
        <end position="322"/>
    </location>
</feature>
<dbReference type="Proteomes" id="UP000746612">
    <property type="component" value="Unassembled WGS sequence"/>
</dbReference>
<feature type="zinc finger region" description="C3H1-type" evidence="11">
    <location>
        <begin position="241"/>
        <end position="269"/>
    </location>
</feature>
<evidence type="ECO:0000256" key="12">
    <source>
        <dbReference type="RuleBase" id="RU369008"/>
    </source>
</evidence>
<comment type="similarity">
    <text evidence="2 12">Belongs to the CPSF4/YTH1 family.</text>
</comment>
<name>A0A4E9ED14_GIBZA</name>
<keyword evidence="5 12" id="KW-0677">Repeat</keyword>
<dbReference type="Pfam" id="PF00642">
    <property type="entry name" value="zf-CCCH"/>
    <property type="match status" value="2"/>
</dbReference>
<dbReference type="PANTHER" id="PTHR23102:SF24">
    <property type="entry name" value="CLEAVAGE AND POLYADENYLATION SPECIFICITY FACTOR SUBUNIT 4"/>
    <property type="match status" value="1"/>
</dbReference>
<dbReference type="Gene3D" id="4.10.1000.10">
    <property type="entry name" value="Zinc finger, CCCH-type"/>
    <property type="match status" value="2"/>
</dbReference>
<dbReference type="SUPFAM" id="SSF90229">
    <property type="entry name" value="CCCH zinc finger"/>
    <property type="match status" value="2"/>
</dbReference>
<organism evidence="16">
    <name type="scientific">Gibberella zeae</name>
    <name type="common">Wheat head blight fungus</name>
    <name type="synonym">Fusarium graminearum</name>
    <dbReference type="NCBI Taxonomy" id="5518"/>
    <lineage>
        <taxon>Eukaryota</taxon>
        <taxon>Fungi</taxon>
        <taxon>Dikarya</taxon>
        <taxon>Ascomycota</taxon>
        <taxon>Pezizomycotina</taxon>
        <taxon>Sordariomycetes</taxon>
        <taxon>Hypocreomycetidae</taxon>
        <taxon>Hypocreales</taxon>
        <taxon>Nectriaceae</taxon>
        <taxon>Fusarium</taxon>
    </lineage>
</organism>
<feature type="zinc finger region" description="C3H1-type" evidence="11">
    <location>
        <begin position="213"/>
        <end position="240"/>
    </location>
</feature>
<evidence type="ECO:0000256" key="2">
    <source>
        <dbReference type="ARBA" id="ARBA00008907"/>
    </source>
</evidence>
<evidence type="ECO:0000256" key="10">
    <source>
        <dbReference type="ARBA" id="ARBA00024826"/>
    </source>
</evidence>
<evidence type="ECO:0000313" key="16">
    <source>
        <dbReference type="EMBL" id="VIO57824.1"/>
    </source>
</evidence>
<keyword evidence="6 11" id="KW-0863">Zinc-finger</keyword>
<evidence type="ECO:0000256" key="5">
    <source>
        <dbReference type="ARBA" id="ARBA00022737"/>
    </source>
</evidence>
<evidence type="ECO:0000256" key="3">
    <source>
        <dbReference type="ARBA" id="ARBA00022664"/>
    </source>
</evidence>
<dbReference type="PANTHER" id="PTHR23102">
    <property type="entry name" value="CLEAVAGE AND POLYADENYLATION SPECIFICITY FACTOR SUBUNIT 4-RELATED"/>
    <property type="match status" value="1"/>
</dbReference>
<accession>A0A4E9ED14</accession>
<dbReference type="InterPro" id="IPR000571">
    <property type="entry name" value="Znf_CCCH"/>
</dbReference>
<dbReference type="FunFam" id="4.10.1000.10:FF:000012">
    <property type="entry name" value="cleavage and polyadenylation specificity factor subunit 4"/>
    <property type="match status" value="1"/>
</dbReference>
<evidence type="ECO:0000313" key="15">
    <source>
        <dbReference type="EMBL" id="CAG1990150.1"/>
    </source>
</evidence>
<dbReference type="SMART" id="SM00356">
    <property type="entry name" value="ZnF_C3H1"/>
    <property type="match status" value="5"/>
</dbReference>
<evidence type="ECO:0000256" key="8">
    <source>
        <dbReference type="ARBA" id="ARBA00022884"/>
    </source>
</evidence>
<dbReference type="EMBL" id="CAJPIJ010000147">
    <property type="protein sequence ID" value="CAG1990150.1"/>
    <property type="molecule type" value="Genomic_DNA"/>
</dbReference>
<evidence type="ECO:0000259" key="14">
    <source>
        <dbReference type="PROSITE" id="PS50103"/>
    </source>
</evidence>
<reference evidence="16" key="1">
    <citation type="submission" date="2019-04" db="EMBL/GenBank/DDBJ databases">
        <authorList>
            <person name="Melise S."/>
            <person name="Noan J."/>
            <person name="Okalmin O."/>
        </authorList>
    </citation>
    <scope>NUCLEOTIDE SEQUENCE</scope>
    <source>
        <strain evidence="16">FN9</strain>
    </source>
</reference>
<evidence type="ECO:0000256" key="13">
    <source>
        <dbReference type="SAM" id="MobiDB-lite"/>
    </source>
</evidence>
<feature type="domain" description="C3H1-type" evidence="14">
    <location>
        <begin position="177"/>
        <end position="204"/>
    </location>
</feature>
<feature type="compositionally biased region" description="Basic and acidic residues" evidence="13">
    <location>
        <begin position="319"/>
        <end position="367"/>
    </location>
</feature>
<feature type="region of interest" description="Disordered" evidence="13">
    <location>
        <begin position="319"/>
        <end position="395"/>
    </location>
</feature>
<dbReference type="AlphaFoldDB" id="A0A4E9ED14"/>
<comment type="subcellular location">
    <subcellularLocation>
        <location evidence="1 12">Nucleus</location>
    </subcellularLocation>
</comment>
<evidence type="ECO:0000256" key="11">
    <source>
        <dbReference type="PROSITE-ProRule" id="PRU00723"/>
    </source>
</evidence>
<feature type="compositionally biased region" description="Basic residues" evidence="13">
    <location>
        <begin position="378"/>
        <end position="395"/>
    </location>
</feature>
<keyword evidence="7 11" id="KW-0862">Zinc</keyword>
<keyword evidence="3 12" id="KW-0507">mRNA processing</keyword>
<dbReference type="InterPro" id="IPR045348">
    <property type="entry name" value="CPSF4/Yth1"/>
</dbReference>
<sequence length="395" mass="44466">MKKDDPLQVFFDTCARGMRKYGCTNFGQSNIRESLVFAGFTQVEVVNKKVPIARWPKDEGLKDIGTMMEANISDLIGAIAIKPLIALGMSADERKGMISQACQSLKKGKAHRYMNCRIVFGKKDGDEGACNRRSACASPIMPSAVESPADAILNHSATSYNFRFSPFLRQTYQVGLSPDRPVCKAFQSGHCPNGTRCPERHVSDSKTSQPTGGLNSLVCKHWLRGLCKKGEHCEFLHEYNLRKMPECNFFMRNGYCSNGDECLYLHIDPQSRLPPCPHYDMGFCPLGPNCSKKHVRRKLCVFYLAGFCPDGPDCKEGAHPKWSKDLEKPTLKSEEKKDEEMRVEFSQDDMDRQRDQQRDRDRDDGGRHRGGHGGHGGHGGRGKWRGRGRYRARGH</sequence>
<dbReference type="GO" id="GO:0003723">
    <property type="term" value="F:RNA binding"/>
    <property type="evidence" value="ECO:0007669"/>
    <property type="project" value="UniProtKB-UniRule"/>
</dbReference>
<dbReference type="GO" id="GO:0031124">
    <property type="term" value="P:mRNA 3'-end processing"/>
    <property type="evidence" value="ECO:0007669"/>
    <property type="project" value="UniProtKB-UniRule"/>
</dbReference>
<dbReference type="GO" id="GO:0005634">
    <property type="term" value="C:nucleus"/>
    <property type="evidence" value="ECO:0007669"/>
    <property type="project" value="UniProtKB-SubCell"/>
</dbReference>
<feature type="domain" description="C3H1-type" evidence="14">
    <location>
        <begin position="270"/>
        <end position="297"/>
    </location>
</feature>
<feature type="zinc finger region" description="C3H1-type" evidence="11">
    <location>
        <begin position="299"/>
        <end position="322"/>
    </location>
</feature>
<dbReference type="EMBL" id="CAAKMV010000130">
    <property type="protein sequence ID" value="VIO57824.1"/>
    <property type="molecule type" value="Genomic_DNA"/>
</dbReference>
<feature type="zinc finger region" description="C3H1-type" evidence="11">
    <location>
        <begin position="270"/>
        <end position="297"/>
    </location>
</feature>
<proteinExistence type="inferred from homology"/>
<evidence type="ECO:0000256" key="4">
    <source>
        <dbReference type="ARBA" id="ARBA00022723"/>
    </source>
</evidence>
<feature type="zinc finger region" description="C3H1-type" evidence="11">
    <location>
        <begin position="177"/>
        <end position="204"/>
    </location>
</feature>
<dbReference type="InterPro" id="IPR036855">
    <property type="entry name" value="Znf_CCCH_sf"/>
</dbReference>
<feature type="domain" description="C3H1-type" evidence="14">
    <location>
        <begin position="213"/>
        <end position="240"/>
    </location>
</feature>
<feature type="domain" description="C3H1-type" evidence="14">
    <location>
        <begin position="241"/>
        <end position="269"/>
    </location>
</feature>
<evidence type="ECO:0000256" key="7">
    <source>
        <dbReference type="ARBA" id="ARBA00022833"/>
    </source>
</evidence>